<evidence type="ECO:0000256" key="5">
    <source>
        <dbReference type="ARBA" id="ARBA00023163"/>
    </source>
</evidence>
<dbReference type="SUPFAM" id="SSF88659">
    <property type="entry name" value="Sigma3 and sigma4 domains of RNA polymerase sigma factors"/>
    <property type="match status" value="1"/>
</dbReference>
<evidence type="ECO:0000259" key="7">
    <source>
        <dbReference type="Pfam" id="PF04542"/>
    </source>
</evidence>
<evidence type="ECO:0000256" key="1">
    <source>
        <dbReference type="ARBA" id="ARBA00010641"/>
    </source>
</evidence>
<evidence type="ECO:0000313" key="10">
    <source>
        <dbReference type="Proteomes" id="UP000186309"/>
    </source>
</evidence>
<dbReference type="OrthoDB" id="9785675at2"/>
<dbReference type="GO" id="GO:0016987">
    <property type="term" value="F:sigma factor activity"/>
    <property type="evidence" value="ECO:0007669"/>
    <property type="project" value="UniProtKB-KW"/>
</dbReference>
<dbReference type="InterPro" id="IPR039425">
    <property type="entry name" value="RNA_pol_sigma-70-like"/>
</dbReference>
<dbReference type="InterPro" id="IPR014284">
    <property type="entry name" value="RNA_pol_sigma-70_dom"/>
</dbReference>
<dbReference type="PANTHER" id="PTHR43133:SF8">
    <property type="entry name" value="RNA POLYMERASE SIGMA FACTOR HI_1459-RELATED"/>
    <property type="match status" value="1"/>
</dbReference>
<dbReference type="STRING" id="1387353.BSF38_01872"/>
<dbReference type="NCBIfam" id="TIGR02937">
    <property type="entry name" value="sigma70-ECF"/>
    <property type="match status" value="1"/>
</dbReference>
<keyword evidence="5 6" id="KW-0804">Transcription</keyword>
<keyword evidence="4 6" id="KW-0238">DNA-binding</keyword>
<evidence type="ECO:0000313" key="9">
    <source>
        <dbReference type="EMBL" id="APW60404.1"/>
    </source>
</evidence>
<dbReference type="InterPro" id="IPR013249">
    <property type="entry name" value="RNA_pol_sigma70_r4_t2"/>
</dbReference>
<dbReference type="PROSITE" id="PS01063">
    <property type="entry name" value="SIGMA70_ECF"/>
    <property type="match status" value="1"/>
</dbReference>
<evidence type="ECO:0000256" key="6">
    <source>
        <dbReference type="RuleBase" id="RU000716"/>
    </source>
</evidence>
<dbReference type="SUPFAM" id="SSF88946">
    <property type="entry name" value="Sigma2 domain of RNA polymerase sigma factors"/>
    <property type="match status" value="1"/>
</dbReference>
<dbReference type="KEGG" id="pbor:BSF38_01872"/>
<organism evidence="9 10">
    <name type="scientific">Paludisphaera borealis</name>
    <dbReference type="NCBI Taxonomy" id="1387353"/>
    <lineage>
        <taxon>Bacteria</taxon>
        <taxon>Pseudomonadati</taxon>
        <taxon>Planctomycetota</taxon>
        <taxon>Planctomycetia</taxon>
        <taxon>Isosphaerales</taxon>
        <taxon>Isosphaeraceae</taxon>
        <taxon>Paludisphaera</taxon>
    </lineage>
</organism>
<proteinExistence type="inferred from homology"/>
<evidence type="ECO:0000259" key="8">
    <source>
        <dbReference type="Pfam" id="PF08281"/>
    </source>
</evidence>
<dbReference type="Gene3D" id="1.10.10.10">
    <property type="entry name" value="Winged helix-like DNA-binding domain superfamily/Winged helix DNA-binding domain"/>
    <property type="match status" value="1"/>
</dbReference>
<evidence type="ECO:0000256" key="2">
    <source>
        <dbReference type="ARBA" id="ARBA00023015"/>
    </source>
</evidence>
<keyword evidence="3 6" id="KW-0731">Sigma factor</keyword>
<dbReference type="AlphaFoldDB" id="A0A1U7CN86"/>
<reference evidence="10" key="1">
    <citation type="submission" date="2016-12" db="EMBL/GenBank/DDBJ databases">
        <title>Comparative genomics of four Isosphaeraceae planctomycetes: a common pool of plasmids and glycoside hydrolase genes.</title>
        <authorList>
            <person name="Ivanova A."/>
        </authorList>
    </citation>
    <scope>NUCLEOTIDE SEQUENCE [LARGE SCALE GENOMIC DNA]</scope>
    <source>
        <strain evidence="10">PX4</strain>
    </source>
</reference>
<name>A0A1U7CN86_9BACT</name>
<dbReference type="Proteomes" id="UP000186309">
    <property type="component" value="Chromosome"/>
</dbReference>
<dbReference type="RefSeq" id="WP_076345016.1">
    <property type="nucleotide sequence ID" value="NZ_CP019082.1"/>
</dbReference>
<dbReference type="GO" id="GO:0003677">
    <property type="term" value="F:DNA binding"/>
    <property type="evidence" value="ECO:0007669"/>
    <property type="project" value="UniProtKB-KW"/>
</dbReference>
<sequence length="205" mass="23545">MTRNVDDLSLVQACRAGRTEAYGLLVRRCQDRLFPTILRLMGSHEDAQDVLQDAFVRGFEKLDQYHGDSSFYTWIYRIAVNLALTRFRRRRLRGVLRLWEPNRDQLALDPPDQSPGVDPAFAMEQAEREAVVAAALGELAPEQRAVVVLKDFDGRRYEEISEILNIPIGTVRSRLHRARSQLRDRLRSLVEDPDPAHPDVESVRP</sequence>
<feature type="domain" description="RNA polymerase sigma-70 region 2" evidence="7">
    <location>
        <begin position="25"/>
        <end position="91"/>
    </location>
</feature>
<dbReference type="InterPro" id="IPR007627">
    <property type="entry name" value="RNA_pol_sigma70_r2"/>
</dbReference>
<dbReference type="GO" id="GO:0006352">
    <property type="term" value="P:DNA-templated transcription initiation"/>
    <property type="evidence" value="ECO:0007669"/>
    <property type="project" value="InterPro"/>
</dbReference>
<keyword evidence="10" id="KW-1185">Reference proteome</keyword>
<evidence type="ECO:0000256" key="3">
    <source>
        <dbReference type="ARBA" id="ARBA00023082"/>
    </source>
</evidence>
<gene>
    <name evidence="9" type="primary">sigW_5</name>
    <name evidence="9" type="ORF">BSF38_01872</name>
</gene>
<keyword evidence="2 6" id="KW-0805">Transcription regulation</keyword>
<dbReference type="Pfam" id="PF04542">
    <property type="entry name" value="Sigma70_r2"/>
    <property type="match status" value="1"/>
</dbReference>
<dbReference type="CDD" id="cd06171">
    <property type="entry name" value="Sigma70_r4"/>
    <property type="match status" value="1"/>
</dbReference>
<dbReference type="InterPro" id="IPR013324">
    <property type="entry name" value="RNA_pol_sigma_r3/r4-like"/>
</dbReference>
<dbReference type="Pfam" id="PF08281">
    <property type="entry name" value="Sigma70_r4_2"/>
    <property type="match status" value="1"/>
</dbReference>
<dbReference type="Gene3D" id="1.10.1740.10">
    <property type="match status" value="1"/>
</dbReference>
<dbReference type="InterPro" id="IPR000838">
    <property type="entry name" value="RNA_pol_sigma70_ECF_CS"/>
</dbReference>
<feature type="domain" description="RNA polymerase sigma factor 70 region 4 type 2" evidence="8">
    <location>
        <begin position="132"/>
        <end position="182"/>
    </location>
</feature>
<protein>
    <recommendedName>
        <fullName evidence="6">RNA polymerase sigma factor</fullName>
    </recommendedName>
</protein>
<dbReference type="EMBL" id="CP019082">
    <property type="protein sequence ID" value="APW60404.1"/>
    <property type="molecule type" value="Genomic_DNA"/>
</dbReference>
<dbReference type="PANTHER" id="PTHR43133">
    <property type="entry name" value="RNA POLYMERASE ECF-TYPE SIGMA FACTO"/>
    <property type="match status" value="1"/>
</dbReference>
<dbReference type="InterPro" id="IPR013325">
    <property type="entry name" value="RNA_pol_sigma_r2"/>
</dbReference>
<accession>A0A1U7CN86</accession>
<evidence type="ECO:0000256" key="4">
    <source>
        <dbReference type="ARBA" id="ARBA00023125"/>
    </source>
</evidence>
<comment type="similarity">
    <text evidence="1 6">Belongs to the sigma-70 factor family. ECF subfamily.</text>
</comment>
<dbReference type="InterPro" id="IPR036388">
    <property type="entry name" value="WH-like_DNA-bd_sf"/>
</dbReference>